<evidence type="ECO:0000256" key="1">
    <source>
        <dbReference type="SAM" id="MobiDB-lite"/>
    </source>
</evidence>
<name>A0A428IZH9_9BACT</name>
<feature type="region of interest" description="Disordered" evidence="1">
    <location>
        <begin position="17"/>
        <end position="77"/>
    </location>
</feature>
<comment type="caution">
    <text evidence="2">The sequence shown here is derived from an EMBL/GenBank/DDBJ whole genome shotgun (WGS) entry which is preliminary data.</text>
</comment>
<keyword evidence="3" id="KW-1185">Reference proteome</keyword>
<reference evidence="2 3" key="1">
    <citation type="submission" date="2018-12" db="EMBL/GenBank/DDBJ databases">
        <authorList>
            <person name="Feng G."/>
            <person name="Zhu H."/>
        </authorList>
    </citation>
    <scope>NUCLEOTIDE SEQUENCE [LARGE SCALE GENOMIC DNA]</scope>
    <source>
        <strain evidence="2 3">9PBR-2</strain>
    </source>
</reference>
<evidence type="ECO:0000313" key="2">
    <source>
        <dbReference type="EMBL" id="RSK24747.1"/>
    </source>
</evidence>
<sequence>MSWQAAVGATLALANCEQPSTARPDPAQELNAGGTTGDTVRGPVAPPPPPGPPRDSTIAPPTDTTRTDSTRHSGRQF</sequence>
<gene>
    <name evidence="2" type="ORF">EI290_19015</name>
</gene>
<dbReference type="RefSeq" id="WP_125433253.1">
    <property type="nucleotide sequence ID" value="NZ_RWIS01000015.1"/>
</dbReference>
<proteinExistence type="predicted"/>
<dbReference type="Proteomes" id="UP000280066">
    <property type="component" value="Unassembled WGS sequence"/>
</dbReference>
<accession>A0A428IZH9</accession>
<dbReference type="AlphaFoldDB" id="A0A428IZH9"/>
<organism evidence="2 3">
    <name type="scientific">Hymenobacter metallilatus</name>
    <dbReference type="NCBI Taxonomy" id="2493666"/>
    <lineage>
        <taxon>Bacteria</taxon>
        <taxon>Pseudomonadati</taxon>
        <taxon>Bacteroidota</taxon>
        <taxon>Cytophagia</taxon>
        <taxon>Cytophagales</taxon>
        <taxon>Hymenobacteraceae</taxon>
        <taxon>Hymenobacter</taxon>
    </lineage>
</organism>
<feature type="compositionally biased region" description="Pro residues" evidence="1">
    <location>
        <begin position="44"/>
        <end position="53"/>
    </location>
</feature>
<dbReference type="EMBL" id="RWIS01000015">
    <property type="protein sequence ID" value="RSK24747.1"/>
    <property type="molecule type" value="Genomic_DNA"/>
</dbReference>
<evidence type="ECO:0000313" key="3">
    <source>
        <dbReference type="Proteomes" id="UP000280066"/>
    </source>
</evidence>
<protein>
    <submittedName>
        <fullName evidence="2">Uncharacterized protein</fullName>
    </submittedName>
</protein>